<dbReference type="PANTHER" id="PTHR21192:SF2">
    <property type="entry name" value="NADH DEHYDROGENASE [UBIQUINONE] 1 ALPHA SUBCOMPLEX ASSEMBLY FACTOR 3"/>
    <property type="match status" value="1"/>
</dbReference>
<dbReference type="KEGG" id="cjap:GWK36_02550"/>
<reference evidence="2" key="1">
    <citation type="submission" date="2020-01" db="EMBL/GenBank/DDBJ databases">
        <title>Caldichromatium gen. nov., sp. nov., a thermophilic purple sulfur bacterium member of the family Chromatiaceae isolated from Nakabusa hot spring, Japan.</title>
        <authorList>
            <person name="Saini M.K."/>
            <person name="Hanada S."/>
            <person name="Tank M."/>
        </authorList>
    </citation>
    <scope>NUCLEOTIDE SEQUENCE [LARGE SCALE GENOMIC DNA]</scope>
    <source>
        <strain evidence="2">No.7</strain>
    </source>
</reference>
<dbReference type="Pfam" id="PF04430">
    <property type="entry name" value="DUF498"/>
    <property type="match status" value="1"/>
</dbReference>
<evidence type="ECO:0008006" key="3">
    <source>
        <dbReference type="Google" id="ProtNLM"/>
    </source>
</evidence>
<name>A0A6G7VG97_9GAMM</name>
<proteinExistence type="predicted"/>
<dbReference type="AlphaFoldDB" id="A0A6G7VG97"/>
<dbReference type="InterPro" id="IPR036748">
    <property type="entry name" value="MTH938-like_sf"/>
</dbReference>
<accession>A0A6G7VG97</accession>
<dbReference type="Proteomes" id="UP000502699">
    <property type="component" value="Chromosome"/>
</dbReference>
<dbReference type="SUPFAM" id="SSF64076">
    <property type="entry name" value="MTH938-like"/>
    <property type="match status" value="1"/>
</dbReference>
<protein>
    <recommendedName>
        <fullName evidence="3">Mth938-like domain-containing protein</fullName>
    </recommendedName>
</protein>
<dbReference type="PANTHER" id="PTHR21192">
    <property type="entry name" value="NUCLEAR PROTEIN E3-3"/>
    <property type="match status" value="1"/>
</dbReference>
<keyword evidence="2" id="KW-1185">Reference proteome</keyword>
<evidence type="ECO:0000313" key="2">
    <source>
        <dbReference type="Proteomes" id="UP000502699"/>
    </source>
</evidence>
<dbReference type="EMBL" id="CP048029">
    <property type="protein sequence ID" value="QIK39069.1"/>
    <property type="molecule type" value="Genomic_DNA"/>
</dbReference>
<dbReference type="InterPro" id="IPR007523">
    <property type="entry name" value="NDUFAF3/AAMDC"/>
</dbReference>
<organism evidence="1 2">
    <name type="scientific">Caldichromatium japonicum</name>
    <dbReference type="NCBI Taxonomy" id="2699430"/>
    <lineage>
        <taxon>Bacteria</taxon>
        <taxon>Pseudomonadati</taxon>
        <taxon>Pseudomonadota</taxon>
        <taxon>Gammaproteobacteria</taxon>
        <taxon>Chromatiales</taxon>
        <taxon>Chromatiaceae</taxon>
        <taxon>Caldichromatium</taxon>
    </lineage>
</organism>
<evidence type="ECO:0000313" key="1">
    <source>
        <dbReference type="EMBL" id="QIK39069.1"/>
    </source>
</evidence>
<dbReference type="Gene3D" id="3.40.1230.10">
    <property type="entry name" value="MTH938-like"/>
    <property type="match status" value="1"/>
</dbReference>
<gene>
    <name evidence="1" type="ORF">GWK36_02550</name>
</gene>
<sequence>MKFAEIEQTEGHLVEAHGPGWVRISGQRYTQGLILTPAEIVSPWGPACASELDLEHLLDLTRFAPEVILIGTGQTTALLDPLLQAPFIQQRIGVEWMTTAAACRTYNILVAEGRRVVAALIID</sequence>